<organism evidence="13 14">
    <name type="scientific">Catenuloplanes nepalensis</name>
    <dbReference type="NCBI Taxonomy" id="587533"/>
    <lineage>
        <taxon>Bacteria</taxon>
        <taxon>Bacillati</taxon>
        <taxon>Actinomycetota</taxon>
        <taxon>Actinomycetes</taxon>
        <taxon>Micromonosporales</taxon>
        <taxon>Micromonosporaceae</taxon>
        <taxon>Catenuloplanes</taxon>
    </lineage>
</organism>
<protein>
    <recommendedName>
        <fullName evidence="2">histidine kinase</fullName>
        <ecNumber evidence="2">2.7.13.3</ecNumber>
    </recommendedName>
</protein>
<feature type="transmembrane region" description="Helical" evidence="11">
    <location>
        <begin position="121"/>
        <end position="141"/>
    </location>
</feature>
<keyword evidence="14" id="KW-1185">Reference proteome</keyword>
<dbReference type="PANTHER" id="PTHR24421:SF10">
    <property type="entry name" value="NITRATE_NITRITE SENSOR PROTEIN NARQ"/>
    <property type="match status" value="1"/>
</dbReference>
<evidence type="ECO:0000256" key="1">
    <source>
        <dbReference type="ARBA" id="ARBA00000085"/>
    </source>
</evidence>
<evidence type="ECO:0000256" key="6">
    <source>
        <dbReference type="ARBA" id="ARBA00022777"/>
    </source>
</evidence>
<accession>A0ABT9MPG3</accession>
<evidence type="ECO:0000256" key="9">
    <source>
        <dbReference type="SAM" id="Coils"/>
    </source>
</evidence>
<evidence type="ECO:0000256" key="2">
    <source>
        <dbReference type="ARBA" id="ARBA00012438"/>
    </source>
</evidence>
<keyword evidence="4" id="KW-0808">Transferase</keyword>
<feature type="region of interest" description="Disordered" evidence="10">
    <location>
        <begin position="359"/>
        <end position="415"/>
    </location>
</feature>
<evidence type="ECO:0000256" key="11">
    <source>
        <dbReference type="SAM" id="Phobius"/>
    </source>
</evidence>
<keyword evidence="11" id="KW-1133">Transmembrane helix</keyword>
<evidence type="ECO:0000256" key="10">
    <source>
        <dbReference type="SAM" id="MobiDB-lite"/>
    </source>
</evidence>
<dbReference type="InterPro" id="IPR003594">
    <property type="entry name" value="HATPase_dom"/>
</dbReference>
<evidence type="ECO:0000313" key="14">
    <source>
        <dbReference type="Proteomes" id="UP001240984"/>
    </source>
</evidence>
<dbReference type="PANTHER" id="PTHR24421">
    <property type="entry name" value="NITRATE/NITRITE SENSOR PROTEIN NARX-RELATED"/>
    <property type="match status" value="1"/>
</dbReference>
<dbReference type="InterPro" id="IPR011712">
    <property type="entry name" value="Sig_transdc_His_kin_sub3_dim/P"/>
</dbReference>
<feature type="compositionally biased region" description="Low complexity" evidence="10">
    <location>
        <begin position="378"/>
        <end position="387"/>
    </location>
</feature>
<dbReference type="InterPro" id="IPR036890">
    <property type="entry name" value="HATPase_C_sf"/>
</dbReference>
<keyword evidence="11" id="KW-0812">Transmembrane</keyword>
<proteinExistence type="predicted"/>
<evidence type="ECO:0000256" key="5">
    <source>
        <dbReference type="ARBA" id="ARBA00022741"/>
    </source>
</evidence>
<feature type="transmembrane region" description="Helical" evidence="11">
    <location>
        <begin position="58"/>
        <end position="86"/>
    </location>
</feature>
<keyword evidence="8" id="KW-0902">Two-component regulatory system</keyword>
<feature type="compositionally biased region" description="Gly residues" evidence="10">
    <location>
        <begin position="403"/>
        <end position="415"/>
    </location>
</feature>
<evidence type="ECO:0000256" key="4">
    <source>
        <dbReference type="ARBA" id="ARBA00022679"/>
    </source>
</evidence>
<keyword evidence="6 13" id="KW-0418">Kinase</keyword>
<keyword evidence="5" id="KW-0547">Nucleotide-binding</keyword>
<evidence type="ECO:0000313" key="13">
    <source>
        <dbReference type="EMBL" id="MDP9793288.1"/>
    </source>
</evidence>
<feature type="coiled-coil region" evidence="9">
    <location>
        <begin position="144"/>
        <end position="178"/>
    </location>
</feature>
<dbReference type="Proteomes" id="UP001240984">
    <property type="component" value="Unassembled WGS sequence"/>
</dbReference>
<evidence type="ECO:0000256" key="8">
    <source>
        <dbReference type="ARBA" id="ARBA00023012"/>
    </source>
</evidence>
<dbReference type="GO" id="GO:0016301">
    <property type="term" value="F:kinase activity"/>
    <property type="evidence" value="ECO:0007669"/>
    <property type="project" value="UniProtKB-KW"/>
</dbReference>
<dbReference type="SMART" id="SM00387">
    <property type="entry name" value="HATPase_c"/>
    <property type="match status" value="1"/>
</dbReference>
<gene>
    <name evidence="13" type="ORF">J2S43_001800</name>
</gene>
<dbReference type="Gene3D" id="3.30.565.10">
    <property type="entry name" value="Histidine kinase-like ATPase, C-terminal domain"/>
    <property type="match status" value="1"/>
</dbReference>
<comment type="catalytic activity">
    <reaction evidence="1">
        <text>ATP + protein L-histidine = ADP + protein N-phospho-L-histidine.</text>
        <dbReference type="EC" id="2.7.13.3"/>
    </reaction>
</comment>
<name>A0ABT9MPG3_9ACTN</name>
<sequence length="415" mass="42406">MRAMASGLYLVVLAAGLGYPAPAASPARLVVFAVAIAALLLIEWIPEGPPIPLLAARLALYAAVAVADPGGFGRALFILAPFFAYVTLGRRAAITIAAACMLVASVQAARAPAWHTDQEAVSDLLMFGIGLVLTLVTAEVADGQRRSRERAERLVGELRTAQRQVAQLSAAAERHRLARDIHDSVGHHLTAVSVQLAKAEAFRSRDPAVADRAVLDARAAATRALQEVRTSVSALRTASFSLADAVEELAGGLDDAGFEVTVTRTGGESGHARHGLEALYRVTQEALTNAHRHAGADRVTVALCFDDAATVEITDNGRGFTVDDADGGGLRGMRERLAALGGTLHIDSGPGRGTRITARVGGAPASAPGREDSNPAPGRGVRVLARMGGAGAAGQTGSAGAAGPTGGAGRGGGVA</sequence>
<feature type="transmembrane region" description="Helical" evidence="11">
    <location>
        <begin position="30"/>
        <end position="46"/>
    </location>
</feature>
<evidence type="ECO:0000259" key="12">
    <source>
        <dbReference type="SMART" id="SM00387"/>
    </source>
</evidence>
<comment type="caution">
    <text evidence="13">The sequence shown here is derived from an EMBL/GenBank/DDBJ whole genome shotgun (WGS) entry which is preliminary data.</text>
</comment>
<evidence type="ECO:0000256" key="7">
    <source>
        <dbReference type="ARBA" id="ARBA00022840"/>
    </source>
</evidence>
<feature type="transmembrane region" description="Helical" evidence="11">
    <location>
        <begin position="92"/>
        <end position="109"/>
    </location>
</feature>
<dbReference type="RefSeq" id="WP_306828311.1">
    <property type="nucleotide sequence ID" value="NZ_JAUSRA010000001.1"/>
</dbReference>
<dbReference type="EC" id="2.7.13.3" evidence="2"/>
<dbReference type="Pfam" id="PF02518">
    <property type="entry name" value="HATPase_c"/>
    <property type="match status" value="1"/>
</dbReference>
<keyword evidence="3" id="KW-0597">Phosphoprotein</keyword>
<dbReference type="Gene3D" id="1.20.5.1930">
    <property type="match status" value="1"/>
</dbReference>
<keyword evidence="11" id="KW-0472">Membrane</keyword>
<dbReference type="InterPro" id="IPR050482">
    <property type="entry name" value="Sensor_HK_TwoCompSys"/>
</dbReference>
<feature type="domain" description="Histidine kinase/HSP90-like ATPase" evidence="12">
    <location>
        <begin position="274"/>
        <end position="364"/>
    </location>
</feature>
<dbReference type="Pfam" id="PF07730">
    <property type="entry name" value="HisKA_3"/>
    <property type="match status" value="1"/>
</dbReference>
<keyword evidence="7" id="KW-0067">ATP-binding</keyword>
<evidence type="ECO:0000256" key="3">
    <source>
        <dbReference type="ARBA" id="ARBA00022553"/>
    </source>
</evidence>
<reference evidence="13 14" key="1">
    <citation type="submission" date="2023-07" db="EMBL/GenBank/DDBJ databases">
        <title>Sequencing the genomes of 1000 actinobacteria strains.</title>
        <authorList>
            <person name="Klenk H.-P."/>
        </authorList>
    </citation>
    <scope>NUCLEOTIDE SEQUENCE [LARGE SCALE GENOMIC DNA]</scope>
    <source>
        <strain evidence="13 14">DSM 44710</strain>
    </source>
</reference>
<dbReference type="SUPFAM" id="SSF55874">
    <property type="entry name" value="ATPase domain of HSP90 chaperone/DNA topoisomerase II/histidine kinase"/>
    <property type="match status" value="1"/>
</dbReference>
<dbReference type="EMBL" id="JAUSRA010000001">
    <property type="protein sequence ID" value="MDP9793288.1"/>
    <property type="molecule type" value="Genomic_DNA"/>
</dbReference>
<dbReference type="CDD" id="cd16917">
    <property type="entry name" value="HATPase_UhpB-NarQ-NarX-like"/>
    <property type="match status" value="1"/>
</dbReference>
<keyword evidence="9" id="KW-0175">Coiled coil</keyword>